<reference evidence="7" key="1">
    <citation type="submission" date="2016-10" db="EMBL/GenBank/DDBJ databases">
        <title>Sequence of Gallionella enrichment culture.</title>
        <authorList>
            <person name="Poehlein A."/>
            <person name="Muehling M."/>
            <person name="Daniel R."/>
        </authorList>
    </citation>
    <scope>NUCLEOTIDE SEQUENCE</scope>
</reference>
<dbReference type="InterPro" id="IPR056792">
    <property type="entry name" value="PRC_RimM"/>
</dbReference>
<feature type="domain" description="Ribosome maturation factor RimM PRC barrel" evidence="6">
    <location>
        <begin position="98"/>
        <end position="164"/>
    </location>
</feature>
<dbReference type="SUPFAM" id="SSF50447">
    <property type="entry name" value="Translation proteins"/>
    <property type="match status" value="1"/>
</dbReference>
<evidence type="ECO:0000259" key="5">
    <source>
        <dbReference type="Pfam" id="PF01782"/>
    </source>
</evidence>
<dbReference type="AlphaFoldDB" id="A0A1J5Q469"/>
<evidence type="ECO:0000256" key="4">
    <source>
        <dbReference type="ARBA" id="ARBA00023186"/>
    </source>
</evidence>
<dbReference type="InterPro" id="IPR036976">
    <property type="entry name" value="RimM_N_sf"/>
</dbReference>
<dbReference type="GO" id="GO:0006364">
    <property type="term" value="P:rRNA processing"/>
    <property type="evidence" value="ECO:0007669"/>
    <property type="project" value="UniProtKB-KW"/>
</dbReference>
<dbReference type="InterPro" id="IPR002676">
    <property type="entry name" value="RimM_N"/>
</dbReference>
<dbReference type="InterPro" id="IPR011961">
    <property type="entry name" value="RimM"/>
</dbReference>
<dbReference type="SUPFAM" id="SSF50346">
    <property type="entry name" value="PRC-barrel domain"/>
    <property type="match status" value="1"/>
</dbReference>
<name>A0A1J5Q469_9ZZZZ</name>
<dbReference type="NCBIfam" id="TIGR02273">
    <property type="entry name" value="16S_RimM"/>
    <property type="match status" value="1"/>
</dbReference>
<dbReference type="Pfam" id="PF24986">
    <property type="entry name" value="PRC_RimM"/>
    <property type="match status" value="1"/>
</dbReference>
<keyword evidence="4" id="KW-0143">Chaperone</keyword>
<gene>
    <name evidence="7" type="primary">rimM_12</name>
    <name evidence="7" type="ORF">GALL_435640</name>
</gene>
<evidence type="ECO:0000256" key="1">
    <source>
        <dbReference type="ARBA" id="ARBA00022490"/>
    </source>
</evidence>
<keyword evidence="2" id="KW-0690">Ribosome biogenesis</keyword>
<dbReference type="EMBL" id="MLJW01002388">
    <property type="protein sequence ID" value="OIQ74775.1"/>
    <property type="molecule type" value="Genomic_DNA"/>
</dbReference>
<keyword evidence="3" id="KW-0698">rRNA processing</keyword>
<dbReference type="Pfam" id="PF01782">
    <property type="entry name" value="RimM"/>
    <property type="match status" value="1"/>
</dbReference>
<proteinExistence type="inferred from homology"/>
<dbReference type="InterPro" id="IPR009000">
    <property type="entry name" value="Transl_B-barrel_sf"/>
</dbReference>
<evidence type="ECO:0000259" key="6">
    <source>
        <dbReference type="Pfam" id="PF24986"/>
    </source>
</evidence>
<feature type="domain" description="RimM N-terminal" evidence="5">
    <location>
        <begin position="4"/>
        <end position="83"/>
    </location>
</feature>
<protein>
    <submittedName>
        <fullName evidence="7">Ribosome maturation factor RimM</fullName>
    </submittedName>
</protein>
<dbReference type="InterPro" id="IPR011033">
    <property type="entry name" value="PRC_barrel-like_sf"/>
</dbReference>
<sequence length="173" mass="19054">MLLVVGRIGRAHGLRGEVTIEIRTDQPELRFADGSVLATDPESVGPLKVRHAKDHSGRMLITFEGIDDRNSAEQLRNTLLLAEVDPDEASDDDEYYDFQLIGSSVELLDGSNIGEVAEVIHLPSQDMLAITHQGRELLVPFIHQFVPEVDIKAKRIVISPPPGLIDETEAVVD</sequence>
<evidence type="ECO:0000256" key="3">
    <source>
        <dbReference type="ARBA" id="ARBA00022552"/>
    </source>
</evidence>
<keyword evidence="1" id="KW-0963">Cytoplasm</keyword>
<comment type="caution">
    <text evidence="7">The sequence shown here is derived from an EMBL/GenBank/DDBJ whole genome shotgun (WGS) entry which is preliminary data.</text>
</comment>
<evidence type="ECO:0000256" key="2">
    <source>
        <dbReference type="ARBA" id="ARBA00022517"/>
    </source>
</evidence>
<organism evidence="7">
    <name type="scientific">mine drainage metagenome</name>
    <dbReference type="NCBI Taxonomy" id="410659"/>
    <lineage>
        <taxon>unclassified sequences</taxon>
        <taxon>metagenomes</taxon>
        <taxon>ecological metagenomes</taxon>
    </lineage>
</organism>
<dbReference type="Gene3D" id="2.40.30.60">
    <property type="entry name" value="RimM"/>
    <property type="match status" value="1"/>
</dbReference>
<dbReference type="PANTHER" id="PTHR33692">
    <property type="entry name" value="RIBOSOME MATURATION FACTOR RIMM"/>
    <property type="match status" value="1"/>
</dbReference>
<dbReference type="Gene3D" id="2.30.30.240">
    <property type="entry name" value="PRC-barrel domain"/>
    <property type="match status" value="1"/>
</dbReference>
<dbReference type="GO" id="GO:0005840">
    <property type="term" value="C:ribosome"/>
    <property type="evidence" value="ECO:0007669"/>
    <property type="project" value="InterPro"/>
</dbReference>
<dbReference type="HAMAP" id="MF_00014">
    <property type="entry name" value="Ribosome_mat_RimM"/>
    <property type="match status" value="1"/>
</dbReference>
<dbReference type="GO" id="GO:0043022">
    <property type="term" value="F:ribosome binding"/>
    <property type="evidence" value="ECO:0007669"/>
    <property type="project" value="InterPro"/>
</dbReference>
<dbReference type="PANTHER" id="PTHR33692:SF1">
    <property type="entry name" value="RIBOSOME MATURATION FACTOR RIMM"/>
    <property type="match status" value="1"/>
</dbReference>
<evidence type="ECO:0000313" key="7">
    <source>
        <dbReference type="EMBL" id="OIQ74775.1"/>
    </source>
</evidence>
<accession>A0A1J5Q469</accession>